<evidence type="ECO:0000313" key="6">
    <source>
        <dbReference type="Proteomes" id="UP000694569"/>
    </source>
</evidence>
<dbReference type="GO" id="GO:0005634">
    <property type="term" value="C:nucleus"/>
    <property type="evidence" value="ECO:0007669"/>
    <property type="project" value="UniProtKB-SubCell"/>
</dbReference>
<feature type="domain" description="Chromo" evidence="3">
    <location>
        <begin position="213"/>
        <end position="271"/>
    </location>
</feature>
<name>A0A8C5MJJ4_9ANUR</name>
<dbReference type="InterPro" id="IPR001584">
    <property type="entry name" value="Integrase_cat-core"/>
</dbReference>
<dbReference type="InterPro" id="IPR056924">
    <property type="entry name" value="SH3_Tf2-1"/>
</dbReference>
<dbReference type="SUPFAM" id="SSF53098">
    <property type="entry name" value="Ribonuclease H-like"/>
    <property type="match status" value="1"/>
</dbReference>
<dbReference type="InterPro" id="IPR023780">
    <property type="entry name" value="Chromo_domain"/>
</dbReference>
<evidence type="ECO:0000313" key="5">
    <source>
        <dbReference type="Ensembl" id="ENSLLEP00000015231.1"/>
    </source>
</evidence>
<organism evidence="5 6">
    <name type="scientific">Leptobrachium leishanense</name>
    <name type="common">Leishan spiny toad</name>
    <dbReference type="NCBI Taxonomy" id="445787"/>
    <lineage>
        <taxon>Eukaryota</taxon>
        <taxon>Metazoa</taxon>
        <taxon>Chordata</taxon>
        <taxon>Craniata</taxon>
        <taxon>Vertebrata</taxon>
        <taxon>Euteleostomi</taxon>
        <taxon>Amphibia</taxon>
        <taxon>Batrachia</taxon>
        <taxon>Anura</taxon>
        <taxon>Pelobatoidea</taxon>
        <taxon>Megophryidae</taxon>
        <taxon>Leptobrachium</taxon>
    </lineage>
</organism>
<feature type="region of interest" description="Disordered" evidence="2">
    <location>
        <begin position="261"/>
        <end position="295"/>
    </location>
</feature>
<dbReference type="GO" id="GO:0003676">
    <property type="term" value="F:nucleic acid binding"/>
    <property type="evidence" value="ECO:0007669"/>
    <property type="project" value="InterPro"/>
</dbReference>
<keyword evidence="6" id="KW-1185">Reference proteome</keyword>
<dbReference type="Ensembl" id="ENSLLET00000015815.1">
    <property type="protein sequence ID" value="ENSLLEP00000015231.1"/>
    <property type="gene ID" value="ENSLLEG00000009703.1"/>
</dbReference>
<reference evidence="5" key="1">
    <citation type="submission" date="2025-08" db="UniProtKB">
        <authorList>
            <consortium name="Ensembl"/>
        </authorList>
    </citation>
    <scope>IDENTIFICATION</scope>
</reference>
<dbReference type="InterPro" id="IPR036397">
    <property type="entry name" value="RNaseH_sf"/>
</dbReference>
<feature type="domain" description="Integrase catalytic" evidence="4">
    <location>
        <begin position="1"/>
        <end position="72"/>
    </location>
</feature>
<dbReference type="PROSITE" id="PS50994">
    <property type="entry name" value="INTEGRASE"/>
    <property type="match status" value="1"/>
</dbReference>
<dbReference type="OrthoDB" id="74300at2759"/>
<dbReference type="SMART" id="SM00298">
    <property type="entry name" value="CHROMO"/>
    <property type="match status" value="1"/>
</dbReference>
<dbReference type="Pfam" id="PF00385">
    <property type="entry name" value="Chromo"/>
    <property type="match status" value="1"/>
</dbReference>
<dbReference type="PANTHER" id="PTHR37984">
    <property type="entry name" value="PROTEIN CBG26694"/>
    <property type="match status" value="1"/>
</dbReference>
<dbReference type="Proteomes" id="UP000694569">
    <property type="component" value="Unplaced"/>
</dbReference>
<dbReference type="InterPro" id="IPR050951">
    <property type="entry name" value="Retrovirus_Pol_polyprotein"/>
</dbReference>
<protein>
    <submittedName>
        <fullName evidence="5">Uncharacterized protein</fullName>
    </submittedName>
</protein>
<dbReference type="InterPro" id="IPR012337">
    <property type="entry name" value="RNaseH-like_sf"/>
</dbReference>
<accession>A0A8C5MJJ4</accession>
<dbReference type="Pfam" id="PF24626">
    <property type="entry name" value="SH3_Tf2-1"/>
    <property type="match status" value="1"/>
</dbReference>
<dbReference type="GeneTree" id="ENSGT00940000176277"/>
<dbReference type="InterPro" id="IPR016197">
    <property type="entry name" value="Chromo-like_dom_sf"/>
</dbReference>
<sequence length="324" mass="36561">MGVRLAFSSAYRPQTNGAAERANQALEQYIRCFTTQQQDNWSELLPWAEYAHNNAVNETTGHSPFSAIYGFSLRLYRFSLLNRPSRLSMNISHNYRIFGDRFAKTWSAMLLSRNAKADRHRLQAPSYNVGDRVWLSTRNVKLRVPSMKMAPRFIGPYKIIRCVNPVAYALALPRHLRLHNVFHTSLLKPLLCNRYTRVVPPFLHQPEQVEEEYEVRKVLDSRLFRVALQYLVDWVGYGPEDRSWIPASNMSASRLVRAFHASHPNRPDGHPATRPCGRPATCPVGRPVASRGEGGTVTLGASSLFGVLDGSMSDAARSPTPGLN</sequence>
<dbReference type="InterPro" id="IPR000953">
    <property type="entry name" value="Chromo/chromo_shadow_dom"/>
</dbReference>
<evidence type="ECO:0000259" key="4">
    <source>
        <dbReference type="PROSITE" id="PS50994"/>
    </source>
</evidence>
<dbReference type="PROSITE" id="PS50013">
    <property type="entry name" value="CHROMO_2"/>
    <property type="match status" value="1"/>
</dbReference>
<dbReference type="Gene3D" id="3.30.420.10">
    <property type="entry name" value="Ribonuclease H-like superfamily/Ribonuclease H"/>
    <property type="match status" value="1"/>
</dbReference>
<evidence type="ECO:0000256" key="2">
    <source>
        <dbReference type="SAM" id="MobiDB-lite"/>
    </source>
</evidence>
<dbReference type="PANTHER" id="PTHR37984:SF15">
    <property type="entry name" value="INTEGRASE CATALYTIC DOMAIN-CONTAINING PROTEIN"/>
    <property type="match status" value="1"/>
</dbReference>
<proteinExistence type="predicted"/>
<evidence type="ECO:0000259" key="3">
    <source>
        <dbReference type="PROSITE" id="PS50013"/>
    </source>
</evidence>
<dbReference type="Gene3D" id="2.40.50.40">
    <property type="match status" value="1"/>
</dbReference>
<dbReference type="SUPFAM" id="SSF54160">
    <property type="entry name" value="Chromo domain-like"/>
    <property type="match status" value="1"/>
</dbReference>
<dbReference type="GO" id="GO:0015074">
    <property type="term" value="P:DNA integration"/>
    <property type="evidence" value="ECO:0007669"/>
    <property type="project" value="InterPro"/>
</dbReference>
<dbReference type="AlphaFoldDB" id="A0A8C5MJJ4"/>
<reference evidence="5" key="2">
    <citation type="submission" date="2025-09" db="UniProtKB">
        <authorList>
            <consortium name="Ensembl"/>
        </authorList>
    </citation>
    <scope>IDENTIFICATION</scope>
</reference>
<evidence type="ECO:0000256" key="1">
    <source>
        <dbReference type="ARBA" id="ARBA00004123"/>
    </source>
</evidence>
<comment type="subcellular location">
    <subcellularLocation>
        <location evidence="1">Nucleus</location>
    </subcellularLocation>
</comment>